<comment type="caution">
    <text evidence="2">The sequence shown here is derived from an EMBL/GenBank/DDBJ whole genome shotgun (WGS) entry which is preliminary data.</text>
</comment>
<proteinExistence type="predicted"/>
<keyword evidence="1" id="KW-0472">Membrane</keyword>
<dbReference type="AlphaFoldDB" id="A0A5R9J3X8"/>
<evidence type="ECO:0000313" key="2">
    <source>
        <dbReference type="EMBL" id="TLU72335.1"/>
    </source>
</evidence>
<feature type="transmembrane region" description="Helical" evidence="1">
    <location>
        <begin position="20"/>
        <end position="38"/>
    </location>
</feature>
<keyword evidence="3" id="KW-1185">Reference proteome</keyword>
<organism evidence="2 3">
    <name type="scientific">Lichenicoccus roseus</name>
    <dbReference type="NCBI Taxonomy" id="2683649"/>
    <lineage>
        <taxon>Bacteria</taxon>
        <taxon>Pseudomonadati</taxon>
        <taxon>Pseudomonadota</taxon>
        <taxon>Alphaproteobacteria</taxon>
        <taxon>Acetobacterales</taxon>
        <taxon>Acetobacteraceae</taxon>
        <taxon>Lichenicoccus</taxon>
    </lineage>
</organism>
<keyword evidence="1" id="KW-1133">Transmembrane helix</keyword>
<reference evidence="2 3" key="1">
    <citation type="submission" date="2019-05" db="EMBL/GenBank/DDBJ databases">
        <authorList>
            <person name="Pankratov T."/>
            <person name="Grouzdev D."/>
        </authorList>
    </citation>
    <scope>NUCLEOTIDE SEQUENCE [LARGE SCALE GENOMIC DNA]</scope>
    <source>
        <strain evidence="2 3">KEBCLARHB70R</strain>
    </source>
</reference>
<protein>
    <submittedName>
        <fullName evidence="2">Uncharacterized protein</fullName>
    </submittedName>
</protein>
<dbReference type="RefSeq" id="WP_138325797.1">
    <property type="nucleotide sequence ID" value="NZ_VCDI01000003.1"/>
</dbReference>
<evidence type="ECO:0000313" key="3">
    <source>
        <dbReference type="Proteomes" id="UP000305654"/>
    </source>
</evidence>
<accession>A0A5R9J3X8</accession>
<gene>
    <name evidence="2" type="ORF">FE263_09610</name>
</gene>
<name>A0A5R9J3X8_9PROT</name>
<dbReference type="EMBL" id="VCDI01000003">
    <property type="protein sequence ID" value="TLU72335.1"/>
    <property type="molecule type" value="Genomic_DNA"/>
</dbReference>
<dbReference type="Proteomes" id="UP000305654">
    <property type="component" value="Unassembled WGS sequence"/>
</dbReference>
<sequence>MSGQEPGPTPPGRRPPDFTPWIVLVALLGLIALGLYLFPMVKSYMNYQDCVGSGRVDCAGRT</sequence>
<keyword evidence="1" id="KW-0812">Transmembrane</keyword>
<evidence type="ECO:0000256" key="1">
    <source>
        <dbReference type="SAM" id="Phobius"/>
    </source>
</evidence>